<keyword evidence="2" id="KW-0677">Repeat</keyword>
<dbReference type="InterPro" id="IPR011990">
    <property type="entry name" value="TPR-like_helical_dom_sf"/>
</dbReference>
<dbReference type="NCBIfam" id="TIGR00756">
    <property type="entry name" value="PPR"/>
    <property type="match status" value="11"/>
</dbReference>
<gene>
    <name evidence="4" type="ORF">CCAM_LOCUS10731</name>
</gene>
<feature type="repeat" description="PPR" evidence="3">
    <location>
        <begin position="488"/>
        <end position="522"/>
    </location>
</feature>
<feature type="repeat" description="PPR" evidence="3">
    <location>
        <begin position="363"/>
        <end position="397"/>
    </location>
</feature>
<feature type="repeat" description="PPR" evidence="3">
    <location>
        <begin position="293"/>
        <end position="327"/>
    </location>
</feature>
<protein>
    <recommendedName>
        <fullName evidence="6">Pentacotripeptide-repeat region of PRORP domain-containing protein</fullName>
    </recommendedName>
</protein>
<feature type="repeat" description="PPR" evidence="3">
    <location>
        <begin position="223"/>
        <end position="257"/>
    </location>
</feature>
<dbReference type="PANTHER" id="PTHR47941">
    <property type="entry name" value="PENTATRICOPEPTIDE REPEAT-CONTAINING PROTEIN 3, MITOCHONDRIAL"/>
    <property type="match status" value="1"/>
</dbReference>
<dbReference type="EMBL" id="OOIL02000747">
    <property type="protein sequence ID" value="VFQ68955.1"/>
    <property type="molecule type" value="Genomic_DNA"/>
</dbReference>
<dbReference type="OrthoDB" id="185373at2759"/>
<evidence type="ECO:0000256" key="3">
    <source>
        <dbReference type="PROSITE-ProRule" id="PRU00708"/>
    </source>
</evidence>
<dbReference type="Gene3D" id="1.25.40.10">
    <property type="entry name" value="Tetratricopeptide repeat domain"/>
    <property type="match status" value="5"/>
</dbReference>
<reference evidence="4 5" key="1">
    <citation type="submission" date="2018-04" db="EMBL/GenBank/DDBJ databases">
        <authorList>
            <person name="Vogel A."/>
        </authorList>
    </citation>
    <scope>NUCLEOTIDE SEQUENCE [LARGE SCALE GENOMIC DNA]</scope>
</reference>
<comment type="similarity">
    <text evidence="1">Belongs to the PPR family. P subfamily.</text>
</comment>
<dbReference type="Pfam" id="PF13041">
    <property type="entry name" value="PPR_2"/>
    <property type="match status" value="4"/>
</dbReference>
<dbReference type="PROSITE" id="PS51375">
    <property type="entry name" value="PPR"/>
    <property type="match status" value="8"/>
</dbReference>
<name>A0A484KWL9_9ASTE</name>
<sequence>MPCTSKHLRPSLSAKPCKIFFFFFPFPLIRRLFSSLPSPSESQDNQSPIQHLDLHPVRRDPPISDELFILAPRSGSHKQGDSTFYSLIKNYANSGDFKSLEEVFDRMRREKRVFLEKSFILVFRAYGKARLPDKAIDLYERMVVEFQCRPTVRSFNSVLNVIIQSGEFNLALQFYSDIVVDRRVSVPNVLTFNLIVKAMCKLGMVDKAVDVFREMPEWECNPDVYTYCTLMDGLCKADRIEEAVSLLDEMQTEGCFPTPPTFNVLINGLCKKGDLVRAAKLVDNMFLKGGVPNEVTYNTLIHGLCLKGKLEKAISLLHRMVSSKHVPNDITYGTIIDGLVKKGRVADGAQILKAVEERGYEANEYVYSSLISGFFKERKPEEAMKIWKEMVEKGRRKPNTVVYSALIDGLCEEGRPDEAKEILFVPDTLQPFHSLRNLVWKQMMSTGWKPDVVSYTSMISGLCNSGSVEGGLKLFHEMSCGESGSRPDVITYNILFSALCKQDRISHAIDLLNTMLDQGCDPDSVTCNIFLKSLNGKLNPLESARVFLDELVVRLHKRQRVVGASNVIEVMLQKALYPNLSTLDKVVRELLKRKKVRVAIDKCWNDLFL</sequence>
<feature type="repeat" description="PPR" evidence="3">
    <location>
        <begin position="258"/>
        <end position="292"/>
    </location>
</feature>
<dbReference type="Pfam" id="PF01535">
    <property type="entry name" value="PPR"/>
    <property type="match status" value="2"/>
</dbReference>
<feature type="repeat" description="PPR" evidence="3">
    <location>
        <begin position="451"/>
        <end position="485"/>
    </location>
</feature>
<dbReference type="InterPro" id="IPR002885">
    <property type="entry name" value="PPR_rpt"/>
</dbReference>
<feature type="repeat" description="PPR" evidence="3">
    <location>
        <begin position="188"/>
        <end position="222"/>
    </location>
</feature>
<dbReference type="Pfam" id="PF12854">
    <property type="entry name" value="PPR_1"/>
    <property type="match status" value="1"/>
</dbReference>
<evidence type="ECO:0000313" key="5">
    <source>
        <dbReference type="Proteomes" id="UP000595140"/>
    </source>
</evidence>
<accession>A0A484KWL9</accession>
<evidence type="ECO:0000313" key="4">
    <source>
        <dbReference type="EMBL" id="VFQ68955.1"/>
    </source>
</evidence>
<evidence type="ECO:0008006" key="6">
    <source>
        <dbReference type="Google" id="ProtNLM"/>
    </source>
</evidence>
<keyword evidence="5" id="KW-1185">Reference proteome</keyword>
<organism evidence="4 5">
    <name type="scientific">Cuscuta campestris</name>
    <dbReference type="NCBI Taxonomy" id="132261"/>
    <lineage>
        <taxon>Eukaryota</taxon>
        <taxon>Viridiplantae</taxon>
        <taxon>Streptophyta</taxon>
        <taxon>Embryophyta</taxon>
        <taxon>Tracheophyta</taxon>
        <taxon>Spermatophyta</taxon>
        <taxon>Magnoliopsida</taxon>
        <taxon>eudicotyledons</taxon>
        <taxon>Gunneridae</taxon>
        <taxon>Pentapetalae</taxon>
        <taxon>asterids</taxon>
        <taxon>lamiids</taxon>
        <taxon>Solanales</taxon>
        <taxon>Convolvulaceae</taxon>
        <taxon>Cuscuteae</taxon>
        <taxon>Cuscuta</taxon>
        <taxon>Cuscuta subgen. Grammica</taxon>
        <taxon>Cuscuta sect. Cleistogrammica</taxon>
    </lineage>
</organism>
<dbReference type="AlphaFoldDB" id="A0A484KWL9"/>
<evidence type="ECO:0000256" key="1">
    <source>
        <dbReference type="ARBA" id="ARBA00007626"/>
    </source>
</evidence>
<proteinExistence type="inferred from homology"/>
<dbReference type="SUPFAM" id="SSF81901">
    <property type="entry name" value="HCP-like"/>
    <property type="match status" value="1"/>
</dbReference>
<dbReference type="Proteomes" id="UP000595140">
    <property type="component" value="Unassembled WGS sequence"/>
</dbReference>
<evidence type="ECO:0000256" key="2">
    <source>
        <dbReference type="ARBA" id="ARBA00022737"/>
    </source>
</evidence>
<feature type="repeat" description="PPR" evidence="3">
    <location>
        <begin position="328"/>
        <end position="362"/>
    </location>
</feature>